<keyword evidence="1" id="KW-0472">Membrane</keyword>
<evidence type="ECO:0008006" key="4">
    <source>
        <dbReference type="Google" id="ProtNLM"/>
    </source>
</evidence>
<keyword evidence="3" id="KW-1185">Reference proteome</keyword>
<feature type="transmembrane region" description="Helical" evidence="1">
    <location>
        <begin position="50"/>
        <end position="72"/>
    </location>
</feature>
<sequence>MSSMERLWKDMELNGPCPEINPADIRRRVNTALNADPSERSIYMRQKIRIAAVMAAAMIALTGTALAVGTNWDALMEHLGIFAPYVQDVDGVSVTDQGLKVSVVAALSDESGTKTYVSVTDLTGDRLSENLTYNGRLGTSCISYDPETRTALLEMPMMTSRYFNEDGSLTLTFASFQPGLRELTGIPFPEEVLSTAARSSRLFTDEELTEKSVNSGAEARGLLPGQNPVKLEGTDLIWISSSGFDENGVFHILYEMAEDVTCAADPTPFMKLDNREILSYRINQLVWGDGRYLDVSFPDSDVFTRESLSHLELEDMDIRLYTEESIEGNWELTFFPKNLSQRSATMSETLSGMSMTSVDLTAISLRLELTSKGGTPAAYPVSVYLADGTRIDIEGWGQISDLDERMTRVVEDGKVYYGIDVTEPGKERHFAVTWYFPAPIDPAQVTGFSLGYRMYAIQDGAAVPTGWLTELPGQEK</sequence>
<evidence type="ECO:0000313" key="2">
    <source>
        <dbReference type="EMBL" id="MEQ2442416.1"/>
    </source>
</evidence>
<comment type="caution">
    <text evidence="2">The sequence shown here is derived from an EMBL/GenBank/DDBJ whole genome shotgun (WGS) entry which is preliminary data.</text>
</comment>
<name>A0ABV1E533_9FIRM</name>
<accession>A0ABV1E533</accession>
<evidence type="ECO:0000256" key="1">
    <source>
        <dbReference type="SAM" id="Phobius"/>
    </source>
</evidence>
<dbReference type="EMBL" id="JBBMFK010000003">
    <property type="protein sequence ID" value="MEQ2442416.1"/>
    <property type="molecule type" value="Genomic_DNA"/>
</dbReference>
<dbReference type="Proteomes" id="UP001464378">
    <property type="component" value="Unassembled WGS sequence"/>
</dbReference>
<proteinExistence type="predicted"/>
<protein>
    <recommendedName>
        <fullName evidence="4">DUF4179 domain-containing protein</fullName>
    </recommendedName>
</protein>
<organism evidence="2 3">
    <name type="scientific">Pseudoflavonifractor intestinihominis</name>
    <dbReference type="NCBI Taxonomy" id="3133171"/>
    <lineage>
        <taxon>Bacteria</taxon>
        <taxon>Bacillati</taxon>
        <taxon>Bacillota</taxon>
        <taxon>Clostridia</taxon>
        <taxon>Eubacteriales</taxon>
        <taxon>Oscillospiraceae</taxon>
        <taxon>Pseudoflavonifractor</taxon>
    </lineage>
</organism>
<reference evidence="2 3" key="1">
    <citation type="submission" date="2024-03" db="EMBL/GenBank/DDBJ databases">
        <title>Human intestinal bacterial collection.</title>
        <authorList>
            <person name="Pauvert C."/>
            <person name="Hitch T.C.A."/>
            <person name="Clavel T."/>
        </authorList>
    </citation>
    <scope>NUCLEOTIDE SEQUENCE [LARGE SCALE GENOMIC DNA]</scope>
    <source>
        <strain evidence="2 3">CLA-AP-H29</strain>
    </source>
</reference>
<dbReference type="RefSeq" id="WP_349230948.1">
    <property type="nucleotide sequence ID" value="NZ_JBBMFK010000003.1"/>
</dbReference>
<keyword evidence="1" id="KW-1133">Transmembrane helix</keyword>
<evidence type="ECO:0000313" key="3">
    <source>
        <dbReference type="Proteomes" id="UP001464378"/>
    </source>
</evidence>
<keyword evidence="1" id="KW-0812">Transmembrane</keyword>
<gene>
    <name evidence="2" type="ORF">WMO64_02920</name>
</gene>